<dbReference type="RefSeq" id="WP_102632811.1">
    <property type="nucleotide sequence ID" value="NZ_CADIJZ010000009.1"/>
</dbReference>
<feature type="transmembrane region" description="Helical" evidence="2">
    <location>
        <begin position="105"/>
        <end position="123"/>
    </location>
</feature>
<organism evidence="4 5">
    <name type="scientific">Paraburkholderia rhynchosiae</name>
    <dbReference type="NCBI Taxonomy" id="487049"/>
    <lineage>
        <taxon>Bacteria</taxon>
        <taxon>Pseudomonadati</taxon>
        <taxon>Pseudomonadota</taxon>
        <taxon>Betaproteobacteria</taxon>
        <taxon>Burkholderiales</taxon>
        <taxon>Burkholderiaceae</taxon>
        <taxon>Paraburkholderia</taxon>
    </lineage>
</organism>
<dbReference type="Pfam" id="PF00571">
    <property type="entry name" value="CBS"/>
    <property type="match status" value="2"/>
</dbReference>
<dbReference type="PANTHER" id="PTHR33741">
    <property type="entry name" value="TRANSMEMBRANE PROTEIN DDB_G0269096-RELATED"/>
    <property type="match status" value="1"/>
</dbReference>
<feature type="transmembrane region" description="Helical" evidence="2">
    <location>
        <begin position="79"/>
        <end position="99"/>
    </location>
</feature>
<feature type="domain" description="CBS" evidence="3">
    <location>
        <begin position="325"/>
        <end position="381"/>
    </location>
</feature>
<feature type="transmembrane region" description="Helical" evidence="2">
    <location>
        <begin position="130"/>
        <end position="147"/>
    </location>
</feature>
<comment type="caution">
    <text evidence="4">The sequence shown here is derived from an EMBL/GenBank/DDBJ whole genome shotgun (WGS) entry which is preliminary data.</text>
</comment>
<feature type="transmembrane region" description="Helical" evidence="2">
    <location>
        <begin position="53"/>
        <end position="72"/>
    </location>
</feature>
<dbReference type="CDD" id="cd04600">
    <property type="entry name" value="CBS_pair_HPP_assoc"/>
    <property type="match status" value="1"/>
</dbReference>
<proteinExistence type="predicted"/>
<evidence type="ECO:0000259" key="3">
    <source>
        <dbReference type="PROSITE" id="PS51371"/>
    </source>
</evidence>
<dbReference type="InterPro" id="IPR046342">
    <property type="entry name" value="CBS_dom_sf"/>
</dbReference>
<keyword evidence="2" id="KW-0812">Transmembrane</keyword>
<dbReference type="InterPro" id="IPR007065">
    <property type="entry name" value="HPP"/>
</dbReference>
<dbReference type="EMBL" id="PNXY01000008">
    <property type="protein sequence ID" value="PMS30725.1"/>
    <property type="molecule type" value="Genomic_DNA"/>
</dbReference>
<keyword evidence="5" id="KW-1185">Reference proteome</keyword>
<keyword evidence="1" id="KW-0129">CBS domain</keyword>
<dbReference type="PANTHER" id="PTHR33741:SF5">
    <property type="entry name" value="TRANSMEMBRANE PROTEIN DDB_G0269096-RELATED"/>
    <property type="match status" value="1"/>
</dbReference>
<dbReference type="Proteomes" id="UP000235659">
    <property type="component" value="Unassembled WGS sequence"/>
</dbReference>
<dbReference type="SUPFAM" id="SSF54631">
    <property type="entry name" value="CBS-domain pair"/>
    <property type="match status" value="1"/>
</dbReference>
<evidence type="ECO:0000313" key="4">
    <source>
        <dbReference type="EMBL" id="PMS30725.1"/>
    </source>
</evidence>
<dbReference type="SMART" id="SM00116">
    <property type="entry name" value="CBS"/>
    <property type="match status" value="2"/>
</dbReference>
<sequence length="387" mass="40909">MSRSLVLRWFSSFLPVPVTVKWQERARSCLGALLGIAFTGGSMYLLLGPGANIPLLVAPMGASAVLLFAVPASPLAQPWSIIGGNLVSAIIGVTCANVIADPTLAAALAVAFAICGMFALRCVHPPSGAVALTAVLGGPAIHALGYRFVLEPIAVQSVALLAAAIAYHAATGHRYPHSMRQARGAGNAADAGSRAGFTRADLEAVLKRRSEMLDIDPDDLESLLRETQLQAFSRSFNELTCEDIMSRHVVSVAATTRAVAAWALLKRNKVKALPVIDADHSLIGIVTRADLVDKRIFGSFSPFITYFDGWLRGDALRAPTVGNVMTTDVCTVKASAPITDLVPMFANYGHHHIPVLDTAGHAVGMITQVDLISGLYRQTVVKAQQAA</sequence>
<accession>A0ABX4V8N2</accession>
<dbReference type="InterPro" id="IPR000644">
    <property type="entry name" value="CBS_dom"/>
</dbReference>
<keyword evidence="2" id="KW-0472">Membrane</keyword>
<reference evidence="4 5" key="1">
    <citation type="submission" date="2018-01" db="EMBL/GenBank/DDBJ databases">
        <title>Whole genome analyses suggest that Burkholderia sensu lato contains two further novel genera in the rhizoxinica-symbiotica group Mycetohabitans gen. nov., and Trinickia gen. nov.: implications for the evolution of diazotrophy and nodulation in the Burkholderiaceae.</title>
        <authorList>
            <person name="Estrada-de los Santos P."/>
            <person name="Palmer M."/>
            <person name="Chavez-Ramirez B."/>
            <person name="Beukes C."/>
            <person name="Steenkamp E.T."/>
            <person name="Hirsch A.M."/>
            <person name="Manyaka P."/>
            <person name="Maluk M."/>
            <person name="Lafos M."/>
            <person name="Crook M."/>
            <person name="Gross E."/>
            <person name="Simon M.F."/>
            <person name="Bueno dos Reis Junior F."/>
            <person name="Poole P.S."/>
            <person name="Venter S.N."/>
            <person name="James E.K."/>
        </authorList>
    </citation>
    <scope>NUCLEOTIDE SEQUENCE [LARGE SCALE GENOMIC DNA]</scope>
    <source>
        <strain evidence="4 5">WSM 3937</strain>
    </source>
</reference>
<dbReference type="PROSITE" id="PS51371">
    <property type="entry name" value="CBS"/>
    <property type="match status" value="2"/>
</dbReference>
<dbReference type="InterPro" id="IPR058581">
    <property type="entry name" value="TM_HPP"/>
</dbReference>
<feature type="transmembrane region" description="Helical" evidence="2">
    <location>
        <begin position="29"/>
        <end position="47"/>
    </location>
</feature>
<feature type="domain" description="CBS" evidence="3">
    <location>
        <begin position="245"/>
        <end position="301"/>
    </location>
</feature>
<gene>
    <name evidence="4" type="ORF">C0Z16_14355</name>
</gene>
<name>A0ABX4V8N2_9BURK</name>
<evidence type="ECO:0000313" key="5">
    <source>
        <dbReference type="Proteomes" id="UP000235659"/>
    </source>
</evidence>
<evidence type="ECO:0000256" key="1">
    <source>
        <dbReference type="PROSITE-ProRule" id="PRU00703"/>
    </source>
</evidence>
<keyword evidence="2" id="KW-1133">Transmembrane helix</keyword>
<protein>
    <recommendedName>
        <fullName evidence="3">CBS domain-containing protein</fullName>
    </recommendedName>
</protein>
<dbReference type="Pfam" id="PF04982">
    <property type="entry name" value="TM_HPP"/>
    <property type="match status" value="1"/>
</dbReference>
<evidence type="ECO:0000256" key="2">
    <source>
        <dbReference type="SAM" id="Phobius"/>
    </source>
</evidence>
<dbReference type="Gene3D" id="3.10.580.10">
    <property type="entry name" value="CBS-domain"/>
    <property type="match status" value="1"/>
</dbReference>